<name>A0A2U2B910_9BACT</name>
<comment type="caution">
    <text evidence="6">The sequence shown here is derived from an EMBL/GenBank/DDBJ whole genome shotgun (WGS) entry which is preliminary data.</text>
</comment>
<dbReference type="GO" id="GO:0046872">
    <property type="term" value="F:metal ion binding"/>
    <property type="evidence" value="ECO:0007669"/>
    <property type="project" value="UniProtKB-KW"/>
</dbReference>
<evidence type="ECO:0000256" key="3">
    <source>
        <dbReference type="ARBA" id="ARBA00022723"/>
    </source>
</evidence>
<protein>
    <submittedName>
        <fullName evidence="6">4-hydroxy-3-methylbut-2-enyl diphosphate reductase</fullName>
    </submittedName>
</protein>
<comment type="cofactor">
    <cofactor evidence="1">
        <name>[4Fe-4S] cluster</name>
        <dbReference type="ChEBI" id="CHEBI:49883"/>
    </cofactor>
</comment>
<evidence type="ECO:0000256" key="1">
    <source>
        <dbReference type="ARBA" id="ARBA00001966"/>
    </source>
</evidence>
<dbReference type="RefSeq" id="WP_109264520.1">
    <property type="nucleotide sequence ID" value="NZ_QEWP01000007.1"/>
</dbReference>
<dbReference type="GO" id="GO:0051539">
    <property type="term" value="F:4 iron, 4 sulfur cluster binding"/>
    <property type="evidence" value="ECO:0007669"/>
    <property type="project" value="UniProtKB-KW"/>
</dbReference>
<sequence length="296" mass="33076">MENNNKNHIPLRVEIDDQSGFCFGVVRAINKAENEIEATGCVYSLGDIVHNDLEVERLSQKGMETINHNDLEKMEKGTIFFRAHGEPPESYLQIKKKGLKLIDATCPVVLKLQKKVKAAWEEMKKKDGQIAIYGKIGHAEVKGLSGQTNHEAIVLEKEEDVRLIDPARPVVLFSQTTKSPEVFKNIAEALKKRALDKVEVRIHDTICRQVSNRVPHLQEFAKQHEVVIFVGGAKSSNARALYRACLAVNSQTHFISSPDDLQPLWFASRPESTGVCGATSTPAWLMEAVAEEIKKL</sequence>
<dbReference type="Gene3D" id="3.40.1010.20">
    <property type="entry name" value="4-hydroxy-3-methylbut-2-enyl diphosphate reductase, catalytic domain"/>
    <property type="match status" value="2"/>
</dbReference>
<evidence type="ECO:0000256" key="5">
    <source>
        <dbReference type="ARBA" id="ARBA00023014"/>
    </source>
</evidence>
<dbReference type="GO" id="GO:0051745">
    <property type="term" value="F:4-hydroxy-3-methylbut-2-enyl diphosphate reductase activity"/>
    <property type="evidence" value="ECO:0007669"/>
    <property type="project" value="InterPro"/>
</dbReference>
<evidence type="ECO:0000313" key="6">
    <source>
        <dbReference type="EMBL" id="PWD99524.1"/>
    </source>
</evidence>
<proteinExistence type="predicted"/>
<dbReference type="PANTHER" id="PTHR30426">
    <property type="entry name" value="4-HYDROXY-3-METHYLBUT-2-ENYL DIPHOSPHATE REDUCTASE"/>
    <property type="match status" value="1"/>
</dbReference>
<dbReference type="Proteomes" id="UP000244956">
    <property type="component" value="Unassembled WGS sequence"/>
</dbReference>
<dbReference type="EMBL" id="QEWP01000007">
    <property type="protein sequence ID" value="PWD99524.1"/>
    <property type="molecule type" value="Genomic_DNA"/>
</dbReference>
<dbReference type="InterPro" id="IPR003451">
    <property type="entry name" value="LytB/IspH"/>
</dbReference>
<evidence type="ECO:0000313" key="7">
    <source>
        <dbReference type="Proteomes" id="UP000244956"/>
    </source>
</evidence>
<dbReference type="GO" id="GO:0019288">
    <property type="term" value="P:isopentenyl diphosphate biosynthetic process, methylerythritol 4-phosphate pathway"/>
    <property type="evidence" value="ECO:0007669"/>
    <property type="project" value="InterPro"/>
</dbReference>
<dbReference type="NCBIfam" id="TIGR00216">
    <property type="entry name" value="ispH_lytB"/>
    <property type="match status" value="1"/>
</dbReference>
<keyword evidence="4" id="KW-0408">Iron</keyword>
<dbReference type="AlphaFoldDB" id="A0A2U2B910"/>
<keyword evidence="5" id="KW-0411">Iron-sulfur</keyword>
<dbReference type="OrthoDB" id="9777362at2"/>
<dbReference type="Pfam" id="PF02401">
    <property type="entry name" value="LYTB"/>
    <property type="match status" value="1"/>
</dbReference>
<evidence type="ECO:0000256" key="2">
    <source>
        <dbReference type="ARBA" id="ARBA00022485"/>
    </source>
</evidence>
<gene>
    <name evidence="6" type="ORF">DDZ16_09965</name>
</gene>
<keyword evidence="3" id="KW-0479">Metal-binding</keyword>
<dbReference type="PANTHER" id="PTHR30426:SF0">
    <property type="entry name" value="4-HYDROXY-3-METHYLBUT-2-ENYL DIPHOSPHATE REDUCTASE"/>
    <property type="match status" value="1"/>
</dbReference>
<dbReference type="GO" id="GO:0050992">
    <property type="term" value="P:dimethylallyl diphosphate biosynthetic process"/>
    <property type="evidence" value="ECO:0007669"/>
    <property type="project" value="InterPro"/>
</dbReference>
<evidence type="ECO:0000256" key="4">
    <source>
        <dbReference type="ARBA" id="ARBA00023004"/>
    </source>
</evidence>
<keyword evidence="2" id="KW-0004">4Fe-4S</keyword>
<reference evidence="6 7" key="1">
    <citation type="submission" date="2018-05" db="EMBL/GenBank/DDBJ databases">
        <title>Marinilabilia rubrum sp. nov., isolated from saltern sediment.</title>
        <authorList>
            <person name="Zhang R."/>
        </authorList>
    </citation>
    <scope>NUCLEOTIDE SEQUENCE [LARGE SCALE GENOMIC DNA]</scope>
    <source>
        <strain evidence="6 7">WTE16</strain>
    </source>
</reference>
<organism evidence="6 7">
    <name type="scientific">Marinilabilia rubra</name>
    <dbReference type="NCBI Taxonomy" id="2162893"/>
    <lineage>
        <taxon>Bacteria</taxon>
        <taxon>Pseudomonadati</taxon>
        <taxon>Bacteroidota</taxon>
        <taxon>Bacteroidia</taxon>
        <taxon>Marinilabiliales</taxon>
        <taxon>Marinilabiliaceae</taxon>
        <taxon>Marinilabilia</taxon>
    </lineage>
</organism>
<dbReference type="NCBIfam" id="NF002187">
    <property type="entry name" value="PRK01045.1-1"/>
    <property type="match status" value="1"/>
</dbReference>
<keyword evidence="7" id="KW-1185">Reference proteome</keyword>
<dbReference type="CDD" id="cd13944">
    <property type="entry name" value="lytB_ispH"/>
    <property type="match status" value="1"/>
</dbReference>
<accession>A0A2U2B910</accession>
<dbReference type="Gene3D" id="3.40.50.11270">
    <property type="match status" value="1"/>
</dbReference>